<protein>
    <recommendedName>
        <fullName evidence="2">AMIN domain-containing protein</fullName>
    </recommendedName>
</protein>
<sequence>MTKRLYIVIIFFTVAFSTCLFVNVSYGQKDAPVPVKKSNKKAAPGLVDEPRQKAATPEIKRIRFNRHNKYTRIVIDVSEAAQYSLASQNTPPALIIDVLQADISKLKKRLLNVGGERVKTIEVVKLGWGVARVTIRTKFIRDYRVFKLHTPSRIVVDIKERTITGYREPVPSKRPAPREEELPGELPGEMEEESYEDYPAPPYEVPERTVKISGSISNDTAYRISGRRQLTKSRNMLKLNLRGELSDNVSYRIGGRGYYDAVFDMTDNYPDNVARDQETDLEFRETYLDVSMGSMDLRLGKQTIVWGEAVGLFFADQVNAKDLREFVLPDFDYIRKPQWTALVEYTGDLSHLEFLWIPALEFNDYGVSGSEFPVSLALPAGVAPSITATEEPGNNFKNSELGARFSYFLGGWDMSIFHLYTWDKDGANFRTINSPTSYTFTPTHKRLNISGFTVAKEIRDIIFKAEVIYTGGKRFAVLDSTDADGLVRANFIDYLIGMDYTFFDDFETNIQFMQRIIPDYDDRFFRQEHIRNTGSLRLKTGFFDNRVEPEILIISSLEELDIMIRPKIGFTFKDNWRLYIGADIFAGKTDGVFGQYSGKDRVYTKIGYSF</sequence>
<dbReference type="Pfam" id="PF11741">
    <property type="entry name" value="AMIN"/>
    <property type="match status" value="1"/>
</dbReference>
<evidence type="ECO:0000259" key="2">
    <source>
        <dbReference type="Pfam" id="PF11741"/>
    </source>
</evidence>
<dbReference type="InterPro" id="IPR021731">
    <property type="entry name" value="AMIN_dom"/>
</dbReference>
<evidence type="ECO:0000256" key="1">
    <source>
        <dbReference type="SAM" id="MobiDB-lite"/>
    </source>
</evidence>
<organism evidence="3">
    <name type="scientific">hydrothermal vent metagenome</name>
    <dbReference type="NCBI Taxonomy" id="652676"/>
    <lineage>
        <taxon>unclassified sequences</taxon>
        <taxon>metagenomes</taxon>
        <taxon>ecological metagenomes</taxon>
    </lineage>
</organism>
<accession>A0A3B0QXW2</accession>
<dbReference type="EMBL" id="UOEA01000077">
    <property type="protein sequence ID" value="VAV84921.1"/>
    <property type="molecule type" value="Genomic_DNA"/>
</dbReference>
<feature type="region of interest" description="Disordered" evidence="1">
    <location>
        <begin position="167"/>
        <end position="202"/>
    </location>
</feature>
<evidence type="ECO:0000313" key="3">
    <source>
        <dbReference type="EMBL" id="VAV84921.1"/>
    </source>
</evidence>
<dbReference type="SUPFAM" id="SSF56935">
    <property type="entry name" value="Porins"/>
    <property type="match status" value="1"/>
</dbReference>
<dbReference type="InterPro" id="IPR010727">
    <property type="entry name" value="DUF1302"/>
</dbReference>
<name>A0A3B0QXW2_9ZZZZ</name>
<dbReference type="Pfam" id="PF06980">
    <property type="entry name" value="DUF1302"/>
    <property type="match status" value="1"/>
</dbReference>
<feature type="domain" description="AMIN" evidence="2">
    <location>
        <begin position="62"/>
        <end position="138"/>
    </location>
</feature>
<gene>
    <name evidence="3" type="ORF">MNBD_DELTA01-851</name>
</gene>
<reference evidence="3" key="1">
    <citation type="submission" date="2018-06" db="EMBL/GenBank/DDBJ databases">
        <authorList>
            <person name="Zhirakovskaya E."/>
        </authorList>
    </citation>
    <scope>NUCLEOTIDE SEQUENCE</scope>
</reference>
<dbReference type="AlphaFoldDB" id="A0A3B0QXW2"/>
<proteinExistence type="predicted"/>
<dbReference type="Gene3D" id="2.60.40.3500">
    <property type="match status" value="1"/>
</dbReference>